<dbReference type="PANTHER" id="PTHR37841">
    <property type="entry name" value="GLR2918 PROTEIN"/>
    <property type="match status" value="1"/>
</dbReference>
<accession>K2GWP5</accession>
<gene>
    <name evidence="2" type="ORF">ACD_3C00154G0013</name>
</gene>
<dbReference type="InterPro" id="IPR032774">
    <property type="entry name" value="WG_beta_rep"/>
</dbReference>
<reference evidence="2" key="1">
    <citation type="journal article" date="2012" name="Science">
        <title>Fermentation, hydrogen, and sulfur metabolism in multiple uncultivated bacterial phyla.</title>
        <authorList>
            <person name="Wrighton K.C."/>
            <person name="Thomas B.C."/>
            <person name="Sharon I."/>
            <person name="Miller C.S."/>
            <person name="Castelle C.J."/>
            <person name="VerBerkmoes N.C."/>
            <person name="Wilkins M.J."/>
            <person name="Hettich R.L."/>
            <person name="Lipton M.S."/>
            <person name="Williams K.H."/>
            <person name="Long P.E."/>
            <person name="Banfield J.F."/>
        </authorList>
    </citation>
    <scope>NUCLEOTIDE SEQUENCE [LARGE SCALE GENOMIC DNA]</scope>
</reference>
<feature type="region of interest" description="Disordered" evidence="1">
    <location>
        <begin position="101"/>
        <end position="127"/>
    </location>
</feature>
<name>K2GWP5_9BACT</name>
<dbReference type="AlphaFoldDB" id="K2GWP5"/>
<evidence type="ECO:0000313" key="2">
    <source>
        <dbReference type="EMBL" id="EKE27770.1"/>
    </source>
</evidence>
<comment type="caution">
    <text evidence="2">The sequence shown here is derived from an EMBL/GenBank/DDBJ whole genome shotgun (WGS) entry which is preliminary data.</text>
</comment>
<dbReference type="EMBL" id="AMFJ01000428">
    <property type="protein sequence ID" value="EKE27770.1"/>
    <property type="molecule type" value="Genomic_DNA"/>
</dbReference>
<organism evidence="2">
    <name type="scientific">uncultured bacterium</name>
    <name type="common">gcode 4</name>
    <dbReference type="NCBI Taxonomy" id="1234023"/>
    <lineage>
        <taxon>Bacteria</taxon>
        <taxon>environmental samples</taxon>
    </lineage>
</organism>
<proteinExistence type="predicted"/>
<evidence type="ECO:0000256" key="1">
    <source>
        <dbReference type="SAM" id="MobiDB-lite"/>
    </source>
</evidence>
<sequence length="299" mass="35781">MSDNFNYWKASPDWEFLEQFSQEERDEFFQSKDWVVEVMSKYQVYIRWLSWLSWITQQKIADFIFSEQIKKRRSNENYNVPQGTPKKILAVLESAAEPIAAQEPEINPSADKELEFKDSPASEPAEESGADWIIEASISEPTEEFKNDLPTRVPVSEPIQELSISWYDIVWELKEWRRRVRKNGKYWFLDSDNKEVIKCKYEDVNDFCEWAAVVYGENGLYWFIWLDWEQITECKFSDALDFSEGLAAVKLNNKWWYIDKTWKLAIKYLYTDAESFNDWKAKVELWRQSVYINKSWFAV</sequence>
<dbReference type="PANTHER" id="PTHR37841:SF1">
    <property type="entry name" value="DUF3298 DOMAIN-CONTAINING PROTEIN"/>
    <property type="match status" value="1"/>
</dbReference>
<feature type="compositionally biased region" description="Basic and acidic residues" evidence="1">
    <location>
        <begin position="110"/>
        <end position="120"/>
    </location>
</feature>
<dbReference type="Pfam" id="PF14903">
    <property type="entry name" value="WG_beta_rep"/>
    <property type="match status" value="2"/>
</dbReference>
<protein>
    <submittedName>
        <fullName evidence="2">KWG repeat protein</fullName>
    </submittedName>
</protein>